<comment type="caution">
    <text evidence="1">The sequence shown here is derived from an EMBL/GenBank/DDBJ whole genome shotgun (WGS) entry which is preliminary data.</text>
</comment>
<name>A0AAW3ZP23_9GAMM</name>
<dbReference type="EMBL" id="JACYTR010000046">
    <property type="protein sequence ID" value="MBD8527269.1"/>
    <property type="molecule type" value="Genomic_DNA"/>
</dbReference>
<dbReference type="AlphaFoldDB" id="A0AAW3ZP23"/>
<accession>A0AAW3ZP23</accession>
<gene>
    <name evidence="1" type="ORF">IFO71_16115</name>
</gene>
<sequence length="130" mass="14025">MSCSLLIESSLSLLLLVPGASSLADSRVDSSAPAAASSAVAVQEDRSQAGTAAEVRLSRVDLLRSMREVAAEQAKQVPVVPVTIANQASAPQFEHSLQQSRAEREERFEESIRWVWPLTGRVPLGGERRD</sequence>
<reference evidence="1 2" key="1">
    <citation type="submission" date="2020-09" db="EMBL/GenBank/DDBJ databases">
        <title>Pseudoxanthomonas sp. CAU 1598 isolated from sand of Yaerae Beach.</title>
        <authorList>
            <person name="Kim W."/>
        </authorList>
    </citation>
    <scope>NUCLEOTIDE SEQUENCE [LARGE SCALE GENOMIC DNA]</scope>
    <source>
        <strain evidence="1 2">CAU 1598</strain>
    </source>
</reference>
<evidence type="ECO:0000313" key="2">
    <source>
        <dbReference type="Proteomes" id="UP000613768"/>
    </source>
</evidence>
<protein>
    <submittedName>
        <fullName evidence="1">Uncharacterized protein</fullName>
    </submittedName>
</protein>
<dbReference type="RefSeq" id="WP_192030691.1">
    <property type="nucleotide sequence ID" value="NZ_JACYTR010000046.1"/>
</dbReference>
<proteinExistence type="predicted"/>
<evidence type="ECO:0000313" key="1">
    <source>
        <dbReference type="EMBL" id="MBD8527269.1"/>
    </source>
</evidence>
<keyword evidence="2" id="KW-1185">Reference proteome</keyword>
<organism evidence="1 2">
    <name type="scientific">Pseudomarimonas arenosa</name>
    <dbReference type="NCBI Taxonomy" id="2774145"/>
    <lineage>
        <taxon>Bacteria</taxon>
        <taxon>Pseudomonadati</taxon>
        <taxon>Pseudomonadota</taxon>
        <taxon>Gammaproteobacteria</taxon>
        <taxon>Lysobacterales</taxon>
        <taxon>Lysobacteraceae</taxon>
        <taxon>Pseudomarimonas</taxon>
    </lineage>
</organism>
<dbReference type="Proteomes" id="UP000613768">
    <property type="component" value="Unassembled WGS sequence"/>
</dbReference>